<evidence type="ECO:0000256" key="8">
    <source>
        <dbReference type="ARBA" id="ARBA00023128"/>
    </source>
</evidence>
<evidence type="ECO:0000256" key="5">
    <source>
        <dbReference type="ARBA" id="ARBA00022737"/>
    </source>
</evidence>
<name>A0A9W6ZLF0_9STRA</name>
<comment type="subcellular location">
    <subcellularLocation>
        <location evidence="1">Mitochondrion inner membrane</location>
        <topology evidence="1">Multi-pass membrane protein</topology>
    </subcellularLocation>
</comment>
<evidence type="ECO:0000256" key="10">
    <source>
        <dbReference type="PROSITE-ProRule" id="PRU00282"/>
    </source>
</evidence>
<dbReference type="AlphaFoldDB" id="A0A9W6ZLF0"/>
<evidence type="ECO:0000256" key="2">
    <source>
        <dbReference type="ARBA" id="ARBA00006375"/>
    </source>
</evidence>
<keyword evidence="7" id="KW-1133">Transmembrane helix</keyword>
<dbReference type="GO" id="GO:1990547">
    <property type="term" value="P:mitochondrial phosphate ion transmembrane transport"/>
    <property type="evidence" value="ECO:0007669"/>
    <property type="project" value="InterPro"/>
</dbReference>
<dbReference type="GO" id="GO:0005315">
    <property type="term" value="F:phosphate transmembrane transporter activity"/>
    <property type="evidence" value="ECO:0007669"/>
    <property type="project" value="InterPro"/>
</dbReference>
<feature type="repeat" description="Solcar" evidence="10">
    <location>
        <begin position="35"/>
        <end position="115"/>
    </location>
</feature>
<dbReference type="InterPro" id="IPR023395">
    <property type="entry name" value="MCP_dom_sf"/>
</dbReference>
<evidence type="ECO:0000256" key="11">
    <source>
        <dbReference type="RuleBase" id="RU000488"/>
    </source>
</evidence>
<keyword evidence="12" id="KW-0732">Signal</keyword>
<keyword evidence="6" id="KW-0999">Mitochondrion inner membrane</keyword>
<comment type="caution">
    <text evidence="13">The sequence shown here is derived from an EMBL/GenBank/DDBJ whole genome shotgun (WGS) entry which is preliminary data.</text>
</comment>
<protein>
    <submittedName>
        <fullName evidence="13">Uncharacterized protein</fullName>
    </submittedName>
</protein>
<dbReference type="InterPro" id="IPR018108">
    <property type="entry name" value="MCP_transmembrane"/>
</dbReference>
<evidence type="ECO:0000256" key="12">
    <source>
        <dbReference type="SAM" id="SignalP"/>
    </source>
</evidence>
<keyword evidence="8" id="KW-0496">Mitochondrion</keyword>
<evidence type="ECO:0000256" key="1">
    <source>
        <dbReference type="ARBA" id="ARBA00004448"/>
    </source>
</evidence>
<evidence type="ECO:0000313" key="13">
    <source>
        <dbReference type="EMBL" id="GMH55041.1"/>
    </source>
</evidence>
<evidence type="ECO:0000256" key="9">
    <source>
        <dbReference type="ARBA" id="ARBA00023136"/>
    </source>
</evidence>
<dbReference type="PANTHER" id="PTHR45671:SF12">
    <property type="entry name" value="MITOCHONDRIAL PHOSPHATE CARRIER PROTEIN"/>
    <property type="match status" value="1"/>
</dbReference>
<keyword evidence="3 11" id="KW-0813">Transport</keyword>
<comment type="similarity">
    <text evidence="2 11">Belongs to the mitochondrial carrier (TC 2.A.29) family.</text>
</comment>
<keyword evidence="5" id="KW-0677">Repeat</keyword>
<evidence type="ECO:0000256" key="7">
    <source>
        <dbReference type="ARBA" id="ARBA00022989"/>
    </source>
</evidence>
<keyword evidence="9 10" id="KW-0472">Membrane</keyword>
<feature type="signal peptide" evidence="12">
    <location>
        <begin position="1"/>
        <end position="15"/>
    </location>
</feature>
<proteinExistence type="inferred from homology"/>
<dbReference type="EMBL" id="BRXW01000440">
    <property type="protein sequence ID" value="GMH55041.1"/>
    <property type="molecule type" value="Genomic_DNA"/>
</dbReference>
<dbReference type="SUPFAM" id="SSF103506">
    <property type="entry name" value="Mitochondrial carrier"/>
    <property type="match status" value="1"/>
</dbReference>
<accession>A0A9W6ZLF0</accession>
<feature type="repeat" description="Solcar" evidence="10">
    <location>
        <begin position="206"/>
        <end position="287"/>
    </location>
</feature>
<keyword evidence="14" id="KW-1185">Reference proteome</keyword>
<evidence type="ECO:0000256" key="6">
    <source>
        <dbReference type="ARBA" id="ARBA00022792"/>
    </source>
</evidence>
<dbReference type="Proteomes" id="UP001165122">
    <property type="component" value="Unassembled WGS sequence"/>
</dbReference>
<gene>
    <name evidence="13" type="ORF">TrLO_g10025</name>
</gene>
<dbReference type="PANTHER" id="PTHR45671">
    <property type="entry name" value="SOLUTE CARRIER FAMILY 25 (MITOCHONDRIAL CARRIER PHOSPHATE CARRIER), MEMBER 3, LIKE-RELATED-RELATED"/>
    <property type="match status" value="1"/>
</dbReference>
<keyword evidence="4 10" id="KW-0812">Transmembrane</keyword>
<evidence type="ECO:0000313" key="14">
    <source>
        <dbReference type="Proteomes" id="UP001165122"/>
    </source>
</evidence>
<organism evidence="13 14">
    <name type="scientific">Triparma laevis f. longispina</name>
    <dbReference type="NCBI Taxonomy" id="1714387"/>
    <lineage>
        <taxon>Eukaryota</taxon>
        <taxon>Sar</taxon>
        <taxon>Stramenopiles</taxon>
        <taxon>Ochrophyta</taxon>
        <taxon>Bolidophyceae</taxon>
        <taxon>Parmales</taxon>
        <taxon>Triparmaceae</taxon>
        <taxon>Triparma</taxon>
    </lineage>
</organism>
<dbReference type="Pfam" id="PF00153">
    <property type="entry name" value="Mito_carr"/>
    <property type="match status" value="2"/>
</dbReference>
<dbReference type="OrthoDB" id="427452at2759"/>
<dbReference type="GO" id="GO:0005743">
    <property type="term" value="C:mitochondrial inner membrane"/>
    <property type="evidence" value="ECO:0007669"/>
    <property type="project" value="UniProtKB-SubCell"/>
</dbReference>
<dbReference type="PROSITE" id="PS50920">
    <property type="entry name" value="SOLCAR"/>
    <property type="match status" value="2"/>
</dbReference>
<evidence type="ECO:0000256" key="4">
    <source>
        <dbReference type="ARBA" id="ARBA00022692"/>
    </source>
</evidence>
<dbReference type="InterPro" id="IPR044677">
    <property type="entry name" value="SLC25A3/Pic2/Mir1-like"/>
</dbReference>
<reference evidence="14" key="1">
    <citation type="journal article" date="2023" name="Commun. Biol.">
        <title>Genome analysis of Parmales, the sister group of diatoms, reveals the evolutionary specialization of diatoms from phago-mixotrophs to photoautotrophs.</title>
        <authorList>
            <person name="Ban H."/>
            <person name="Sato S."/>
            <person name="Yoshikawa S."/>
            <person name="Yamada K."/>
            <person name="Nakamura Y."/>
            <person name="Ichinomiya M."/>
            <person name="Sato N."/>
            <person name="Blanc-Mathieu R."/>
            <person name="Endo H."/>
            <person name="Kuwata A."/>
            <person name="Ogata H."/>
        </authorList>
    </citation>
    <scope>NUCLEOTIDE SEQUENCE [LARGE SCALE GENOMIC DNA]</scope>
    <source>
        <strain evidence="14">NIES 3700</strain>
    </source>
</reference>
<feature type="chain" id="PRO_5040884899" evidence="12">
    <location>
        <begin position="16"/>
        <end position="310"/>
    </location>
</feature>
<evidence type="ECO:0000256" key="3">
    <source>
        <dbReference type="ARBA" id="ARBA00022448"/>
    </source>
</evidence>
<dbReference type="Gene3D" id="1.50.40.10">
    <property type="entry name" value="Mitochondrial carrier domain"/>
    <property type="match status" value="2"/>
</dbReference>
<sequence>MRILLLLLLLLPTSPFPLPPPPLLPPPTILNLTPPSYPLISLAGSLSCSLTHALVTPLDSVKTHLQVNDDLEGLEEALEDLKGKGGVFKGLKPTILGYAYYGATVYPTYELLKIFYSEGTADPTIVSLLSGASAAVIASIGLCPAENWRISVIKDLEVNFKQSYSGFGPLLTRQVVFGSVKFLAFEEFRVFILNYLGSSGAVDIMTGLGATVLAGLGSGVLSCFVSQPFDTILTAGAGSSNNVFNTVKEIVGKSGVLGLWRGVGGRAVWSGFIIGGQFFLYDVFKGVVGIGAVETAVETLEVVKEFEAVL</sequence>